<protein>
    <submittedName>
        <fullName evidence="2">Solute carrier family 25 member 42</fullName>
    </submittedName>
</protein>
<evidence type="ECO:0000313" key="3">
    <source>
        <dbReference type="Proteomes" id="UP000558488"/>
    </source>
</evidence>
<sequence length="83" mass="9022">MVFTYYLTSSIYSFLGQLFAVRNNAVTATLAPAPTGSSGCDTDTGEKWLQLLHATLPSPSVQWASNTSSENPWTIPLSTHNEE</sequence>
<comment type="caution">
    <text evidence="2">The sequence shown here is derived from an EMBL/GenBank/DDBJ whole genome shotgun (WGS) entry which is preliminary data.</text>
</comment>
<dbReference type="AlphaFoldDB" id="A0A7J7UAM8"/>
<feature type="region of interest" description="Disordered" evidence="1">
    <location>
        <begin position="62"/>
        <end position="83"/>
    </location>
</feature>
<dbReference type="Proteomes" id="UP000558488">
    <property type="component" value="Unassembled WGS sequence"/>
</dbReference>
<organism evidence="2 3">
    <name type="scientific">Pipistrellus kuhlii</name>
    <name type="common">Kuhl's pipistrelle</name>
    <dbReference type="NCBI Taxonomy" id="59472"/>
    <lineage>
        <taxon>Eukaryota</taxon>
        <taxon>Metazoa</taxon>
        <taxon>Chordata</taxon>
        <taxon>Craniata</taxon>
        <taxon>Vertebrata</taxon>
        <taxon>Euteleostomi</taxon>
        <taxon>Mammalia</taxon>
        <taxon>Eutheria</taxon>
        <taxon>Laurasiatheria</taxon>
        <taxon>Chiroptera</taxon>
        <taxon>Yangochiroptera</taxon>
        <taxon>Vespertilionidae</taxon>
        <taxon>Pipistrellus</taxon>
    </lineage>
</organism>
<name>A0A7J7UAM8_PIPKU</name>
<reference evidence="2 3" key="1">
    <citation type="journal article" date="2020" name="Nature">
        <title>Six reference-quality genomes reveal evolution of bat adaptations.</title>
        <authorList>
            <person name="Jebb D."/>
            <person name="Huang Z."/>
            <person name="Pippel M."/>
            <person name="Hughes G.M."/>
            <person name="Lavrichenko K."/>
            <person name="Devanna P."/>
            <person name="Winkler S."/>
            <person name="Jermiin L.S."/>
            <person name="Skirmuntt E.C."/>
            <person name="Katzourakis A."/>
            <person name="Burkitt-Gray L."/>
            <person name="Ray D.A."/>
            <person name="Sullivan K.A.M."/>
            <person name="Roscito J.G."/>
            <person name="Kirilenko B.M."/>
            <person name="Davalos L.M."/>
            <person name="Corthals A.P."/>
            <person name="Power M.L."/>
            <person name="Jones G."/>
            <person name="Ransome R.D."/>
            <person name="Dechmann D.K.N."/>
            <person name="Locatelli A.G."/>
            <person name="Puechmaille S.J."/>
            <person name="Fedrigo O."/>
            <person name="Jarvis E.D."/>
            <person name="Hiller M."/>
            <person name="Vernes S.C."/>
            <person name="Myers E.W."/>
            <person name="Teeling E.C."/>
        </authorList>
    </citation>
    <scope>NUCLEOTIDE SEQUENCE [LARGE SCALE GENOMIC DNA]</scope>
    <source>
        <strain evidence="2">MPipKuh1</strain>
        <tissue evidence="2">Flight muscle</tissue>
    </source>
</reference>
<proteinExistence type="predicted"/>
<gene>
    <name evidence="2" type="ORF">mPipKuh1_015984</name>
</gene>
<accession>A0A7J7UAM8</accession>
<evidence type="ECO:0000256" key="1">
    <source>
        <dbReference type="SAM" id="MobiDB-lite"/>
    </source>
</evidence>
<dbReference type="EMBL" id="JACAGB010000021">
    <property type="protein sequence ID" value="KAF6309888.1"/>
    <property type="molecule type" value="Genomic_DNA"/>
</dbReference>
<evidence type="ECO:0000313" key="2">
    <source>
        <dbReference type="EMBL" id="KAF6309888.1"/>
    </source>
</evidence>
<keyword evidence="3" id="KW-1185">Reference proteome</keyword>